<dbReference type="InterPro" id="IPR003141">
    <property type="entry name" value="Pol/His_phosphatase_N"/>
</dbReference>
<evidence type="ECO:0000259" key="1">
    <source>
        <dbReference type="SMART" id="SM00481"/>
    </source>
</evidence>
<dbReference type="EMBL" id="CADCVJ010000192">
    <property type="protein sequence ID" value="CAA9485093.1"/>
    <property type="molecule type" value="Genomic_DNA"/>
</dbReference>
<feature type="domain" description="Polymerase/histidinol phosphatase N-terminal" evidence="1">
    <location>
        <begin position="3"/>
        <end position="68"/>
    </location>
</feature>
<reference evidence="2" key="1">
    <citation type="submission" date="2020-02" db="EMBL/GenBank/DDBJ databases">
        <authorList>
            <person name="Meier V. D."/>
        </authorList>
    </citation>
    <scope>NUCLEOTIDE SEQUENCE</scope>
    <source>
        <strain evidence="2">AVDCRST_MAG38</strain>
    </source>
</reference>
<sequence length="287" mass="31310">MRFDLQSHSICSDGALAPEEVVARAAAAGVELLALTDHDTVAGVADARRAADQHGIRLSAAAELSSVDGAHEDLHVLGYELDFGDPELETTLTDFRADRERRVLAMADRLRELGFELADDVLEQRRAAGAPLGRPHLADALLRHPANAARLQEEGVTELGPLFERYLVPGALAYVARSRPTVPEAIEVIHRAGGVAVWAHPFWDLDDPQETLEAIDRFKISGLDGVEVFYATHDEEQTLLLHDHCVRHDLLATGSADFHAPDHGRFHSFMAFELHGREPILGPIGSG</sequence>
<proteinExistence type="predicted"/>
<dbReference type="SMART" id="SM00481">
    <property type="entry name" value="POLIIIAc"/>
    <property type="match status" value="1"/>
</dbReference>
<name>A0A6J4S532_9ACTN</name>
<dbReference type="GO" id="GO:0035312">
    <property type="term" value="F:5'-3' DNA exonuclease activity"/>
    <property type="evidence" value="ECO:0007669"/>
    <property type="project" value="TreeGrafter"/>
</dbReference>
<protein>
    <submittedName>
        <fullName evidence="2">FIG00031715: Predicted metal-dependent phosphoesterases (PHP family)</fullName>
    </submittedName>
</protein>
<organism evidence="2">
    <name type="scientific">uncultured Solirubrobacteraceae bacterium</name>
    <dbReference type="NCBI Taxonomy" id="1162706"/>
    <lineage>
        <taxon>Bacteria</taxon>
        <taxon>Bacillati</taxon>
        <taxon>Actinomycetota</taxon>
        <taxon>Thermoleophilia</taxon>
        <taxon>Solirubrobacterales</taxon>
        <taxon>Solirubrobacteraceae</taxon>
        <taxon>environmental samples</taxon>
    </lineage>
</organism>
<accession>A0A6J4S532</accession>
<dbReference type="PANTHER" id="PTHR42924">
    <property type="entry name" value="EXONUCLEASE"/>
    <property type="match status" value="1"/>
</dbReference>
<dbReference type="CDD" id="cd07438">
    <property type="entry name" value="PHP_HisPPase_AMP"/>
    <property type="match status" value="1"/>
</dbReference>
<dbReference type="InterPro" id="IPR016195">
    <property type="entry name" value="Pol/histidinol_Pase-like"/>
</dbReference>
<dbReference type="PANTHER" id="PTHR42924:SF3">
    <property type="entry name" value="POLYMERASE_HISTIDINOL PHOSPHATASE N-TERMINAL DOMAIN-CONTAINING PROTEIN"/>
    <property type="match status" value="1"/>
</dbReference>
<evidence type="ECO:0000313" key="2">
    <source>
        <dbReference type="EMBL" id="CAA9485093.1"/>
    </source>
</evidence>
<dbReference type="Gene3D" id="1.10.150.650">
    <property type="match status" value="1"/>
</dbReference>
<dbReference type="Pfam" id="PF02811">
    <property type="entry name" value="PHP"/>
    <property type="match status" value="1"/>
</dbReference>
<dbReference type="InterPro" id="IPR004013">
    <property type="entry name" value="PHP_dom"/>
</dbReference>
<gene>
    <name evidence="2" type="ORF">AVDCRST_MAG38-2275</name>
</gene>
<dbReference type="GO" id="GO:0004534">
    <property type="term" value="F:5'-3' RNA exonuclease activity"/>
    <property type="evidence" value="ECO:0007669"/>
    <property type="project" value="TreeGrafter"/>
</dbReference>
<dbReference type="AlphaFoldDB" id="A0A6J4S532"/>
<dbReference type="SUPFAM" id="SSF89550">
    <property type="entry name" value="PHP domain-like"/>
    <property type="match status" value="1"/>
</dbReference>
<dbReference type="Gene3D" id="3.20.20.140">
    <property type="entry name" value="Metal-dependent hydrolases"/>
    <property type="match status" value="1"/>
</dbReference>
<dbReference type="InterPro" id="IPR052018">
    <property type="entry name" value="PHP_domain"/>
</dbReference>